<sequence>MSAASRNQQSANQSPANQPLTLDAISEHVRAHIGEWLAEQSLARPAPVYEIELRERMIRLEEELKSQRELMKRGFDLMESRFEATSAENNRRFEAIDKRFEAMSAENNRRFEALSAESNRRFEALTKRMDRLVIWSLGISLGTGSLVVAALKMLL</sequence>
<dbReference type="EMBL" id="CAADEZ010000925">
    <property type="protein sequence ID" value="VFJ76440.1"/>
    <property type="molecule type" value="Genomic_DNA"/>
</dbReference>
<feature type="transmembrane region" description="Helical" evidence="1">
    <location>
        <begin position="132"/>
        <end position="151"/>
    </location>
</feature>
<keyword evidence="1" id="KW-0472">Membrane</keyword>
<keyword evidence="1" id="KW-1133">Transmembrane helix</keyword>
<name>A0A450U1P3_9GAMM</name>
<reference evidence="2" key="1">
    <citation type="submission" date="2019-02" db="EMBL/GenBank/DDBJ databases">
        <authorList>
            <person name="Gruber-Vodicka R. H."/>
            <person name="Seah K. B. B."/>
        </authorList>
    </citation>
    <scope>NUCLEOTIDE SEQUENCE</scope>
    <source>
        <strain evidence="2">BECK_BZ163</strain>
    </source>
</reference>
<evidence type="ECO:0000256" key="1">
    <source>
        <dbReference type="SAM" id="Phobius"/>
    </source>
</evidence>
<accession>A0A450U1P3</accession>
<protein>
    <recommendedName>
        <fullName evidence="3">DUF1640 domain-containing protein</fullName>
    </recommendedName>
</protein>
<evidence type="ECO:0008006" key="3">
    <source>
        <dbReference type="Google" id="ProtNLM"/>
    </source>
</evidence>
<keyword evidence="1" id="KW-0812">Transmembrane</keyword>
<proteinExistence type="predicted"/>
<evidence type="ECO:0000313" key="2">
    <source>
        <dbReference type="EMBL" id="VFJ76440.1"/>
    </source>
</evidence>
<dbReference type="AlphaFoldDB" id="A0A450U1P3"/>
<gene>
    <name evidence="2" type="ORF">BECKFM1743A_GA0114220_109252</name>
</gene>
<organism evidence="2">
    <name type="scientific">Candidatus Kentrum sp. FM</name>
    <dbReference type="NCBI Taxonomy" id="2126340"/>
    <lineage>
        <taxon>Bacteria</taxon>
        <taxon>Pseudomonadati</taxon>
        <taxon>Pseudomonadota</taxon>
        <taxon>Gammaproteobacteria</taxon>
        <taxon>Candidatus Kentrum</taxon>
    </lineage>
</organism>